<dbReference type="PRINTS" id="PR00359">
    <property type="entry name" value="BP450"/>
</dbReference>
<sequence length="441" mass="47924">MTLVESVRRRVLGFVVPLYMRWRARRGGGALDISEILPDEALMPLRRVGVDPVPELGQLRDREPVSTIDAPYGIRAWLVTGYEEAKAVLTATDAFSNDFTHLVGRLGITAEQDPGGLGFADPPDHTRLRKFLTPEFTVRRLRRLAPRIEAIVEGQLDVMADTVANGGQADLVRDFALPIPSLAICELLGVRYEDRGDFERLSTARFDLLGGFSGSFGAMSESVGYLLDVVAKERKDPGEGLLGMLVREHGDEIDDREMAGIADGLLTGGLETTTSMLALGGLVVMRDETLRSSLLSDDAAPDKLVEELLRIITPVQVAFPRFARTETTVGGKTILPGDVVLCSLSAADRDPRIGDDMDGVDAQRKVPPHLAFGHGIHRCVGAELARMELRTAYPALIRRFPEIHAAATDAELPYRPLSFVYGVDALPVELGTAAPAPAERV</sequence>
<evidence type="ECO:0000256" key="7">
    <source>
        <dbReference type="RuleBase" id="RU000461"/>
    </source>
</evidence>
<dbReference type="GO" id="GO:0020037">
    <property type="term" value="F:heme binding"/>
    <property type="evidence" value="ECO:0007669"/>
    <property type="project" value="InterPro"/>
</dbReference>
<dbReference type="GO" id="GO:0005506">
    <property type="term" value="F:iron ion binding"/>
    <property type="evidence" value="ECO:0007669"/>
    <property type="project" value="InterPro"/>
</dbReference>
<gene>
    <name evidence="8" type="ORF">PSU4_48500</name>
</gene>
<evidence type="ECO:0000256" key="2">
    <source>
        <dbReference type="ARBA" id="ARBA00022617"/>
    </source>
</evidence>
<dbReference type="Proteomes" id="UP000321685">
    <property type="component" value="Unassembled WGS sequence"/>
</dbReference>
<keyword evidence="5 7" id="KW-0408">Iron</keyword>
<dbReference type="CDD" id="cd11030">
    <property type="entry name" value="CYP105-like"/>
    <property type="match status" value="1"/>
</dbReference>
<organism evidence="8 9">
    <name type="scientific">Pseudonocardia sulfidoxydans NBRC 16205</name>
    <dbReference type="NCBI Taxonomy" id="1223511"/>
    <lineage>
        <taxon>Bacteria</taxon>
        <taxon>Bacillati</taxon>
        <taxon>Actinomycetota</taxon>
        <taxon>Actinomycetes</taxon>
        <taxon>Pseudonocardiales</taxon>
        <taxon>Pseudonocardiaceae</taxon>
        <taxon>Pseudonocardia</taxon>
    </lineage>
</organism>
<dbReference type="SUPFAM" id="SSF48264">
    <property type="entry name" value="Cytochrome P450"/>
    <property type="match status" value="1"/>
</dbReference>
<dbReference type="Gene3D" id="1.10.630.10">
    <property type="entry name" value="Cytochrome P450"/>
    <property type="match status" value="1"/>
</dbReference>
<evidence type="ECO:0000256" key="4">
    <source>
        <dbReference type="ARBA" id="ARBA00023002"/>
    </source>
</evidence>
<dbReference type="PRINTS" id="PR00385">
    <property type="entry name" value="P450"/>
</dbReference>
<dbReference type="GO" id="GO:0016705">
    <property type="term" value="F:oxidoreductase activity, acting on paired donors, with incorporation or reduction of molecular oxygen"/>
    <property type="evidence" value="ECO:0007669"/>
    <property type="project" value="InterPro"/>
</dbReference>
<evidence type="ECO:0000256" key="6">
    <source>
        <dbReference type="ARBA" id="ARBA00023033"/>
    </source>
</evidence>
<keyword evidence="9" id="KW-1185">Reference proteome</keyword>
<dbReference type="PANTHER" id="PTHR46696">
    <property type="entry name" value="P450, PUTATIVE (EUROFUNG)-RELATED"/>
    <property type="match status" value="1"/>
</dbReference>
<keyword evidence="4 7" id="KW-0560">Oxidoreductase</keyword>
<dbReference type="InterPro" id="IPR001128">
    <property type="entry name" value="Cyt_P450"/>
</dbReference>
<evidence type="ECO:0000313" key="8">
    <source>
        <dbReference type="EMBL" id="GEL25896.1"/>
    </source>
</evidence>
<protein>
    <submittedName>
        <fullName evidence="8">Cytochrome P450</fullName>
    </submittedName>
</protein>
<keyword evidence="3 7" id="KW-0479">Metal-binding</keyword>
<dbReference type="OrthoDB" id="3664945at2"/>
<dbReference type="RefSeq" id="WP_147112920.1">
    <property type="nucleotide sequence ID" value="NZ_BJVJ01000067.1"/>
</dbReference>
<dbReference type="InterPro" id="IPR002397">
    <property type="entry name" value="Cyt_P450_B"/>
</dbReference>
<dbReference type="InterPro" id="IPR036396">
    <property type="entry name" value="Cyt_P450_sf"/>
</dbReference>
<dbReference type="FunFam" id="1.10.630.10:FF:000018">
    <property type="entry name" value="Cytochrome P450 monooxygenase"/>
    <property type="match status" value="1"/>
</dbReference>
<dbReference type="InterPro" id="IPR017972">
    <property type="entry name" value="Cyt_P450_CS"/>
</dbReference>
<dbReference type="GO" id="GO:0004497">
    <property type="term" value="F:monooxygenase activity"/>
    <property type="evidence" value="ECO:0007669"/>
    <property type="project" value="UniProtKB-KW"/>
</dbReference>
<dbReference type="PROSITE" id="PS00086">
    <property type="entry name" value="CYTOCHROME_P450"/>
    <property type="match status" value="1"/>
</dbReference>
<dbReference type="PANTHER" id="PTHR46696:SF6">
    <property type="entry name" value="P450, PUTATIVE (EUROFUNG)-RELATED"/>
    <property type="match status" value="1"/>
</dbReference>
<comment type="similarity">
    <text evidence="1 7">Belongs to the cytochrome P450 family.</text>
</comment>
<reference evidence="8 9" key="1">
    <citation type="submission" date="2019-07" db="EMBL/GenBank/DDBJ databases">
        <title>Whole genome shotgun sequence of Pseudonocardia sulfidoxydans NBRC 16205.</title>
        <authorList>
            <person name="Hosoyama A."/>
            <person name="Uohara A."/>
            <person name="Ohji S."/>
            <person name="Ichikawa N."/>
        </authorList>
    </citation>
    <scope>NUCLEOTIDE SEQUENCE [LARGE SCALE GENOMIC DNA]</scope>
    <source>
        <strain evidence="8 9">NBRC 16205</strain>
    </source>
</reference>
<comment type="caution">
    <text evidence="8">The sequence shown here is derived from an EMBL/GenBank/DDBJ whole genome shotgun (WGS) entry which is preliminary data.</text>
</comment>
<evidence type="ECO:0000313" key="9">
    <source>
        <dbReference type="Proteomes" id="UP000321685"/>
    </source>
</evidence>
<evidence type="ECO:0000256" key="3">
    <source>
        <dbReference type="ARBA" id="ARBA00022723"/>
    </source>
</evidence>
<dbReference type="Pfam" id="PF00067">
    <property type="entry name" value="p450"/>
    <property type="match status" value="2"/>
</dbReference>
<evidence type="ECO:0000256" key="1">
    <source>
        <dbReference type="ARBA" id="ARBA00010617"/>
    </source>
</evidence>
<name>A0A511DM59_9PSEU</name>
<dbReference type="AlphaFoldDB" id="A0A511DM59"/>
<accession>A0A511DM59</accession>
<dbReference type="EMBL" id="BJVJ01000067">
    <property type="protein sequence ID" value="GEL25896.1"/>
    <property type="molecule type" value="Genomic_DNA"/>
</dbReference>
<keyword evidence="2 7" id="KW-0349">Heme</keyword>
<proteinExistence type="inferred from homology"/>
<keyword evidence="6 7" id="KW-0503">Monooxygenase</keyword>
<evidence type="ECO:0000256" key="5">
    <source>
        <dbReference type="ARBA" id="ARBA00023004"/>
    </source>
</evidence>